<dbReference type="NCBIfam" id="NF033885">
    <property type="entry name" value="conj_TraP_IncI1"/>
    <property type="match status" value="1"/>
</dbReference>
<dbReference type="InterPro" id="IPR049608">
    <property type="entry name" value="TraP-like"/>
</dbReference>
<accession>A0A217EVU1</accession>
<gene>
    <name evidence="3" type="primary">traP</name>
</gene>
<evidence type="ECO:0000313" key="3">
    <source>
        <dbReference type="EMBL" id="ARB02455.1"/>
    </source>
</evidence>
<feature type="compositionally biased region" description="Polar residues" evidence="1">
    <location>
        <begin position="69"/>
        <end position="79"/>
    </location>
</feature>
<feature type="region of interest" description="Disordered" evidence="1">
    <location>
        <begin position="69"/>
        <end position="89"/>
    </location>
</feature>
<organism evidence="3">
    <name type="scientific">Enterobacter cloacae subsp. cloacae</name>
    <dbReference type="NCBI Taxonomy" id="336306"/>
    <lineage>
        <taxon>Bacteria</taxon>
        <taxon>Pseudomonadati</taxon>
        <taxon>Pseudomonadota</taxon>
        <taxon>Gammaproteobacteria</taxon>
        <taxon>Enterobacterales</taxon>
        <taxon>Enterobacteriaceae</taxon>
        <taxon>Enterobacter</taxon>
        <taxon>Enterobacter cloacae complex</taxon>
    </lineage>
</organism>
<feature type="region of interest" description="Disordered" evidence="1">
    <location>
        <begin position="180"/>
        <end position="203"/>
    </location>
</feature>
<feature type="transmembrane region" description="Helical" evidence="2">
    <location>
        <begin position="35"/>
        <end position="59"/>
    </location>
</feature>
<feature type="region of interest" description="Disordered" evidence="1">
    <location>
        <begin position="1"/>
        <end position="26"/>
    </location>
</feature>
<feature type="compositionally biased region" description="Polar residues" evidence="1">
    <location>
        <begin position="181"/>
        <end position="193"/>
    </location>
</feature>
<dbReference type="EMBL" id="KY126370">
    <property type="protein sequence ID" value="ARB02455.1"/>
    <property type="molecule type" value="Genomic_DNA"/>
</dbReference>
<dbReference type="RefSeq" id="WP_172689579.1">
    <property type="nucleotide sequence ID" value="NZ_KY126370.1"/>
</dbReference>
<keyword evidence="2" id="KW-1133">Transmembrane helix</keyword>
<feature type="compositionally biased region" description="Acidic residues" evidence="1">
    <location>
        <begin position="7"/>
        <end position="20"/>
    </location>
</feature>
<name>A0A217EVU1_ENTCL</name>
<geneLocation type="plasmid" evidence="3">
    <name>pOP-I</name>
</geneLocation>
<evidence type="ECO:0000256" key="1">
    <source>
        <dbReference type="SAM" id="MobiDB-lite"/>
    </source>
</evidence>
<proteinExistence type="predicted"/>
<keyword evidence="2" id="KW-0812">Transmembrane</keyword>
<keyword evidence="3" id="KW-0614">Plasmid</keyword>
<sequence>MNQQIDTPEEEALENEDDFGAPDPREKPPFWKRELLLGYSLPWLLGITLLAVASLWYLFGPSLSFTNNTPSESSFSEVENTLDGASPGAVETISHKSAPIPAAQPTAQTSPPMAQGDAASMMTDIRDELNDRDRKINDSLTSLKDSVTRLSEAIKRDEAYAVETRSQLNDLTQKLAVLETKASSTEPSRPSSQTKKRQTASAVSGMKIMSLEAGMAWIKWQGSTWSVREGDSLGNVTIRQIDPATRSVVTTGGTLR</sequence>
<protein>
    <submittedName>
        <fullName evidence="3">Conjugative transfer protein TraP</fullName>
    </submittedName>
</protein>
<dbReference type="AlphaFoldDB" id="A0A217EVU1"/>
<reference evidence="3" key="1">
    <citation type="submission" date="2016-11" db="EMBL/GenBank/DDBJ databases">
        <title>Evolution of class 1 integrons: mobilization and dispersal via food-borne bacteria.</title>
        <authorList>
            <person name="Ghaly T.M."/>
            <person name="Chow L."/>
            <person name="Asher A.J."/>
            <person name="Waldron L.S."/>
            <person name="Gillings M.R."/>
        </authorList>
    </citation>
    <scope>NUCLEOTIDE SEQUENCE</scope>
    <source>
        <strain evidence="3">MN201516</strain>
        <plasmid evidence="3">pOP-I</plasmid>
    </source>
</reference>
<keyword evidence="2" id="KW-0472">Membrane</keyword>
<evidence type="ECO:0000256" key="2">
    <source>
        <dbReference type="SAM" id="Phobius"/>
    </source>
</evidence>